<dbReference type="EMBL" id="JH600068">
    <property type="protein sequence ID" value="EIG53533.1"/>
    <property type="molecule type" value="Genomic_DNA"/>
</dbReference>
<accession>I2Q177</accession>
<reference evidence="2" key="1">
    <citation type="submission" date="2011-11" db="EMBL/GenBank/DDBJ databases">
        <title>Improved High-Quality Draft sequence of Desulfovibrio sp. U5L.</title>
        <authorList>
            <consortium name="US DOE Joint Genome Institute"/>
            <person name="Lucas S."/>
            <person name="Han J."/>
            <person name="Lapidus A."/>
            <person name="Cheng J.-F."/>
            <person name="Goodwin L."/>
            <person name="Pitluck S."/>
            <person name="Peters L."/>
            <person name="Ovchinnikova G."/>
            <person name="Held B."/>
            <person name="Detter J.C."/>
            <person name="Han C."/>
            <person name="Tapia R."/>
            <person name="Land M."/>
            <person name="Hauser L."/>
            <person name="Kyrpides N."/>
            <person name="Ivanova N."/>
            <person name="Pagani I."/>
            <person name="Gabster J."/>
            <person name="Walker C."/>
            <person name="Stolyar S."/>
            <person name="Stahl D."/>
            <person name="Arkin A."/>
            <person name="Dehal P."/>
            <person name="Hazen T."/>
            <person name="Woyke T."/>
        </authorList>
    </citation>
    <scope>NUCLEOTIDE SEQUENCE [LARGE SCALE GENOMIC DNA]</scope>
    <source>
        <strain evidence="2">U5L</strain>
    </source>
</reference>
<dbReference type="STRING" id="596152.DesU5LDRAFT_1856"/>
<evidence type="ECO:0000313" key="2">
    <source>
        <dbReference type="EMBL" id="EIG53533.1"/>
    </source>
</evidence>
<dbReference type="Pfam" id="PF14559">
    <property type="entry name" value="TPR_19"/>
    <property type="match status" value="1"/>
</dbReference>
<dbReference type="Gene3D" id="1.25.40.10">
    <property type="entry name" value="Tetratricopeptide repeat domain"/>
    <property type="match status" value="1"/>
</dbReference>
<dbReference type="OrthoDB" id="5471982at2"/>
<gene>
    <name evidence="2" type="ORF">DesU5LDRAFT_1856</name>
</gene>
<dbReference type="SUPFAM" id="SSF48452">
    <property type="entry name" value="TPR-like"/>
    <property type="match status" value="1"/>
</dbReference>
<proteinExistence type="predicted"/>
<dbReference type="HOGENOM" id="CLU_059715_0_0_7"/>
<feature type="region of interest" description="Disordered" evidence="1">
    <location>
        <begin position="132"/>
        <end position="232"/>
    </location>
</feature>
<dbReference type="InterPro" id="IPR011990">
    <property type="entry name" value="TPR-like_helical_dom_sf"/>
</dbReference>
<sequence>MVSKIDIYREVLEIEPNSKVFFPLARQLHEEGRHDEAAAVLARGIAFHPDHLEAKFLLIELLTRLGRAGEADAVFGDVGTMLSRYPSVWLLWSREAASRSTDPALAMLFLANYFQNETLTWADVMERGLRSLRQGAPGTPDLAGKAAATPASPPGDATPAMPTVETAPVAPPPLAAPVPRPQAPAPDRREAGEAPPLRGAREVLELADLLDVPQESREKARPRPAKPREAGVRTKTMAALLAGQGETDAARDICTELLAAAAPGPERQELERMLASLSPGGSPAADLSAGQPGPDLEESDAPPAVAPKPKGAAKLVSLLEALAGRLESRAGA</sequence>
<feature type="compositionally biased region" description="Basic and acidic residues" evidence="1">
    <location>
        <begin position="214"/>
        <end position="232"/>
    </location>
</feature>
<evidence type="ECO:0000256" key="1">
    <source>
        <dbReference type="SAM" id="MobiDB-lite"/>
    </source>
</evidence>
<feature type="region of interest" description="Disordered" evidence="1">
    <location>
        <begin position="272"/>
        <end position="309"/>
    </location>
</feature>
<protein>
    <submittedName>
        <fullName evidence="2">Tetratricopeptide repeat protein</fullName>
    </submittedName>
</protein>
<name>I2Q177_9BACT</name>
<organism evidence="2">
    <name type="scientific">Desulfovibrio sp. U5L</name>
    <dbReference type="NCBI Taxonomy" id="596152"/>
    <lineage>
        <taxon>Bacteria</taxon>
        <taxon>Pseudomonadati</taxon>
        <taxon>Thermodesulfobacteriota</taxon>
        <taxon>Desulfovibrionia</taxon>
        <taxon>Desulfovibrionales</taxon>
        <taxon>Desulfovibrionaceae</taxon>
        <taxon>Desulfovibrio</taxon>
    </lineage>
</organism>
<feature type="compositionally biased region" description="Low complexity" evidence="1">
    <location>
        <begin position="157"/>
        <end position="168"/>
    </location>
</feature>
<dbReference type="AlphaFoldDB" id="I2Q177"/>
<feature type="compositionally biased region" description="Pro residues" evidence="1">
    <location>
        <begin position="169"/>
        <end position="184"/>
    </location>
</feature>
<dbReference type="eggNOG" id="COG0457">
    <property type="taxonomic scope" value="Bacteria"/>
</dbReference>